<evidence type="ECO:0000256" key="2">
    <source>
        <dbReference type="ARBA" id="ARBA00007776"/>
    </source>
</evidence>
<dbReference type="STRING" id="29349.CLOTH_12880"/>
<dbReference type="RefSeq" id="WP_079412272.1">
    <property type="nucleotide sequence ID" value="NZ_MZGW01000004.1"/>
</dbReference>
<name>A0A1V4I6N1_9FIRM</name>
<keyword evidence="4 8" id="KW-0812">Transmembrane</keyword>
<dbReference type="NCBIfam" id="TIGR03426">
    <property type="entry name" value="shape_MreD"/>
    <property type="match status" value="1"/>
</dbReference>
<evidence type="ECO:0000256" key="3">
    <source>
        <dbReference type="ARBA" id="ARBA00022475"/>
    </source>
</evidence>
<gene>
    <name evidence="9" type="ORF">CLOTH_12880</name>
</gene>
<dbReference type="Proteomes" id="UP000190140">
    <property type="component" value="Unassembled WGS sequence"/>
</dbReference>
<dbReference type="GO" id="GO:0008360">
    <property type="term" value="P:regulation of cell shape"/>
    <property type="evidence" value="ECO:0007669"/>
    <property type="project" value="UniProtKB-KW"/>
</dbReference>
<dbReference type="Pfam" id="PF04093">
    <property type="entry name" value="MreD"/>
    <property type="match status" value="1"/>
</dbReference>
<proteinExistence type="inferred from homology"/>
<evidence type="ECO:0000256" key="1">
    <source>
        <dbReference type="ARBA" id="ARBA00004651"/>
    </source>
</evidence>
<feature type="transmembrane region" description="Helical" evidence="8">
    <location>
        <begin position="95"/>
        <end position="121"/>
    </location>
</feature>
<evidence type="ECO:0000313" key="9">
    <source>
        <dbReference type="EMBL" id="OPJ55530.1"/>
    </source>
</evidence>
<evidence type="ECO:0000313" key="10">
    <source>
        <dbReference type="Proteomes" id="UP000190140"/>
    </source>
</evidence>
<dbReference type="AlphaFoldDB" id="A0A1V4I6N1"/>
<protein>
    <submittedName>
        <fullName evidence="9">Rod shape-determining protein MreD</fullName>
    </submittedName>
</protein>
<sequence length="162" mass="18525">MKNFIVLLLGIIFIIFENSVLNYMPIFEATINLSLVYIIFISLSLEKNEGAIIGLVMGIFKDILVGRFLGLNGLIFFVVGYILGVMKDKIFKDNIITVLVLVVFSTIFDCAIQFLMASYFVSTQSISKFLYKGMILIPLLHVVFTTLIYRFLRNFIKRIDNI</sequence>
<comment type="subcellular location">
    <subcellularLocation>
        <location evidence="1">Cell membrane</location>
        <topology evidence="1">Multi-pass membrane protein</topology>
    </subcellularLocation>
</comment>
<evidence type="ECO:0000256" key="4">
    <source>
        <dbReference type="ARBA" id="ARBA00022692"/>
    </source>
</evidence>
<keyword evidence="6 8" id="KW-1133">Transmembrane helix</keyword>
<feature type="transmembrane region" description="Helical" evidence="8">
    <location>
        <begin position="133"/>
        <end position="152"/>
    </location>
</feature>
<keyword evidence="10" id="KW-1185">Reference proteome</keyword>
<dbReference type="EMBL" id="MZGW01000004">
    <property type="protein sequence ID" value="OPJ55530.1"/>
    <property type="molecule type" value="Genomic_DNA"/>
</dbReference>
<keyword evidence="3" id="KW-1003">Cell membrane</keyword>
<evidence type="ECO:0000256" key="5">
    <source>
        <dbReference type="ARBA" id="ARBA00022960"/>
    </source>
</evidence>
<reference evidence="9 10" key="1">
    <citation type="submission" date="2017-03" db="EMBL/GenBank/DDBJ databases">
        <title>Genome sequence of Clostridium thermoalcaliphilum DSM 7309.</title>
        <authorList>
            <person name="Poehlein A."/>
            <person name="Daniel R."/>
        </authorList>
    </citation>
    <scope>NUCLEOTIDE SEQUENCE [LARGE SCALE GENOMIC DNA]</scope>
    <source>
        <strain evidence="9 10">DSM 7309</strain>
    </source>
</reference>
<dbReference type="InterPro" id="IPR007227">
    <property type="entry name" value="Cell_shape_determining_MreD"/>
</dbReference>
<accession>A0A1V4I6N1</accession>
<organism evidence="9 10">
    <name type="scientific">Alkalithermobacter paradoxus</name>
    <dbReference type="NCBI Taxonomy" id="29349"/>
    <lineage>
        <taxon>Bacteria</taxon>
        <taxon>Bacillati</taxon>
        <taxon>Bacillota</taxon>
        <taxon>Clostridia</taxon>
        <taxon>Peptostreptococcales</taxon>
        <taxon>Tepidibacteraceae</taxon>
        <taxon>Alkalithermobacter</taxon>
    </lineage>
</organism>
<keyword evidence="5" id="KW-0133">Cell shape</keyword>
<evidence type="ECO:0000256" key="6">
    <source>
        <dbReference type="ARBA" id="ARBA00022989"/>
    </source>
</evidence>
<feature type="transmembrane region" description="Helical" evidence="8">
    <location>
        <begin position="64"/>
        <end position="83"/>
    </location>
</feature>
<dbReference type="OrthoDB" id="9796616at2"/>
<keyword evidence="7 8" id="KW-0472">Membrane</keyword>
<dbReference type="GO" id="GO:0005886">
    <property type="term" value="C:plasma membrane"/>
    <property type="evidence" value="ECO:0007669"/>
    <property type="project" value="UniProtKB-SubCell"/>
</dbReference>
<evidence type="ECO:0000256" key="7">
    <source>
        <dbReference type="ARBA" id="ARBA00023136"/>
    </source>
</evidence>
<comment type="caution">
    <text evidence="9">The sequence shown here is derived from an EMBL/GenBank/DDBJ whole genome shotgun (WGS) entry which is preliminary data.</text>
</comment>
<comment type="similarity">
    <text evidence="2">Belongs to the MreD family.</text>
</comment>
<evidence type="ECO:0000256" key="8">
    <source>
        <dbReference type="SAM" id="Phobius"/>
    </source>
</evidence>